<sequence length="399" mass="43441">MFATMAARAISTSAGSVTVPMTTRFTPPAECKTHWTYEDSYFNSISNGILVQNQVTTRGIGVDSKCFPSGWTGNGRASDQQTQTFSPGACPVSYTTVTEQISQGTTIGVCCYSDFSYVETGNLVGCVSRFPYASSTIVTGWAQLVRQSADNMTQVAGPMTMWAQPITVAFEEKDVSLFSTTTSSSDLPTSTAAAAAGAPTTTFATVTSSPAASPTVTTPESTQSSSSRPKSSGLSEKFIIGVVVSLTLFTISVVAFALWYLRKKRLVVERAIQEHIDHKPIPLDDGISSDKTSRRASGELEGHEIYQLPTAPEPSELYGSNWLERYIPSRILSMKPKDRRTIHQLPAEREPAELHGSNWLERNIPSRISSAMKPQNRHTIHQLSSEPEPSELYGSDWQK</sequence>
<keyword evidence="2" id="KW-1133">Transmembrane helix</keyword>
<protein>
    <submittedName>
        <fullName evidence="3">Uncharacterized protein</fullName>
    </submittedName>
</protein>
<evidence type="ECO:0000256" key="2">
    <source>
        <dbReference type="SAM" id="Phobius"/>
    </source>
</evidence>
<accession>A0ABR1Y6I1</accession>
<keyword evidence="2" id="KW-0812">Transmembrane</keyword>
<evidence type="ECO:0000256" key="1">
    <source>
        <dbReference type="SAM" id="MobiDB-lite"/>
    </source>
</evidence>
<evidence type="ECO:0000313" key="4">
    <source>
        <dbReference type="Proteomes" id="UP001456524"/>
    </source>
</evidence>
<dbReference type="Proteomes" id="UP001456524">
    <property type="component" value="Unassembled WGS sequence"/>
</dbReference>
<reference evidence="3 4" key="1">
    <citation type="journal article" date="2022" name="G3 (Bethesda)">
        <title>Enemy or ally: a genomic approach to elucidate the lifestyle of Phyllosticta citrichinaensis.</title>
        <authorList>
            <person name="Buijs V.A."/>
            <person name="Groenewald J.Z."/>
            <person name="Haridas S."/>
            <person name="LaButti K.M."/>
            <person name="Lipzen A."/>
            <person name="Martin F.M."/>
            <person name="Barry K."/>
            <person name="Grigoriev I.V."/>
            <person name="Crous P.W."/>
            <person name="Seidl M.F."/>
        </authorList>
    </citation>
    <scope>NUCLEOTIDE SEQUENCE [LARGE SCALE GENOMIC DNA]</scope>
    <source>
        <strain evidence="3 4">CBS 129764</strain>
    </source>
</reference>
<name>A0ABR1Y6I1_9PEZI</name>
<comment type="caution">
    <text evidence="3">The sequence shown here is derived from an EMBL/GenBank/DDBJ whole genome shotgun (WGS) entry which is preliminary data.</text>
</comment>
<proteinExistence type="predicted"/>
<dbReference type="EMBL" id="JBBWUH010000001">
    <property type="protein sequence ID" value="KAK8177503.1"/>
    <property type="molecule type" value="Genomic_DNA"/>
</dbReference>
<organism evidence="3 4">
    <name type="scientific">Phyllosticta citrichinensis</name>
    <dbReference type="NCBI Taxonomy" id="1130410"/>
    <lineage>
        <taxon>Eukaryota</taxon>
        <taxon>Fungi</taxon>
        <taxon>Dikarya</taxon>
        <taxon>Ascomycota</taxon>
        <taxon>Pezizomycotina</taxon>
        <taxon>Dothideomycetes</taxon>
        <taxon>Dothideomycetes incertae sedis</taxon>
        <taxon>Botryosphaeriales</taxon>
        <taxon>Phyllostictaceae</taxon>
        <taxon>Phyllosticta</taxon>
    </lineage>
</organism>
<gene>
    <name evidence="3" type="ORF">IWX90DRAFT_20063</name>
</gene>
<keyword evidence="2" id="KW-0472">Membrane</keyword>
<feature type="compositionally biased region" description="Basic and acidic residues" evidence="1">
    <location>
        <begin position="291"/>
        <end position="303"/>
    </location>
</feature>
<feature type="region of interest" description="Disordered" evidence="1">
    <location>
        <begin position="205"/>
        <end position="232"/>
    </location>
</feature>
<feature type="region of interest" description="Disordered" evidence="1">
    <location>
        <begin position="369"/>
        <end position="399"/>
    </location>
</feature>
<evidence type="ECO:0000313" key="3">
    <source>
        <dbReference type="EMBL" id="KAK8177503.1"/>
    </source>
</evidence>
<feature type="region of interest" description="Disordered" evidence="1">
    <location>
        <begin position="283"/>
        <end position="303"/>
    </location>
</feature>
<keyword evidence="4" id="KW-1185">Reference proteome</keyword>
<feature type="transmembrane region" description="Helical" evidence="2">
    <location>
        <begin position="238"/>
        <end position="261"/>
    </location>
</feature>